<comment type="caution">
    <text evidence="3">The sequence shown here is derived from an EMBL/GenBank/DDBJ whole genome shotgun (WGS) entry which is preliminary data.</text>
</comment>
<dbReference type="SUPFAM" id="SSF53850">
    <property type="entry name" value="Periplasmic binding protein-like II"/>
    <property type="match status" value="1"/>
</dbReference>
<dbReference type="Gene3D" id="3.40.190.10">
    <property type="entry name" value="Periplasmic binding protein-like II"/>
    <property type="match status" value="1"/>
</dbReference>
<dbReference type="GO" id="GO:0042597">
    <property type="term" value="C:periplasmic space"/>
    <property type="evidence" value="ECO:0007669"/>
    <property type="project" value="UniProtKB-SubCell"/>
</dbReference>
<evidence type="ECO:0000313" key="4">
    <source>
        <dbReference type="Proteomes" id="UP000249538"/>
    </source>
</evidence>
<dbReference type="EMBL" id="QKZS01000018">
    <property type="protein sequence ID" value="PZX49015.1"/>
    <property type="molecule type" value="Genomic_DNA"/>
</dbReference>
<proteinExistence type="inferred from homology"/>
<dbReference type="PANTHER" id="PTHR43649">
    <property type="entry name" value="ARABINOSE-BINDING PROTEIN-RELATED"/>
    <property type="match status" value="1"/>
</dbReference>
<dbReference type="PANTHER" id="PTHR43649:SF12">
    <property type="entry name" value="DIACETYLCHITOBIOSE BINDING PROTEIN DASA"/>
    <property type="match status" value="1"/>
</dbReference>
<evidence type="ECO:0000256" key="2">
    <source>
        <dbReference type="ARBA" id="ARBA00008520"/>
    </source>
</evidence>
<comment type="similarity">
    <text evidence="2">Belongs to the bacterial solute-binding protein 1 family.</text>
</comment>
<protein>
    <submittedName>
        <fullName evidence="3">Carbohydrate ABC transporter substrate-binding protein (CUT1 family)</fullName>
    </submittedName>
</protein>
<evidence type="ECO:0000256" key="1">
    <source>
        <dbReference type="ARBA" id="ARBA00004418"/>
    </source>
</evidence>
<dbReference type="Proteomes" id="UP000249538">
    <property type="component" value="Unassembled WGS sequence"/>
</dbReference>
<dbReference type="AlphaFoldDB" id="A0A2W7RE32"/>
<gene>
    <name evidence="3" type="ORF">LX76_04056</name>
</gene>
<sequence length="434" mass="46946">MRNPPHPPDTVNRVASMSIFKTSTACLALLGSVSAAPLMAQTLEYWVYSDFAQGEALALQQEFVTEFEASHPGVKINISGKGDDDLTAGQIAGAASGTLPDVFMNGLAVGAQLVEVGALANIHDQWMAMPQAYRDQFDKEAIASCSPAPDEMYCLPYTGFGEIMFRNLTVLEEAGIDTSVPPATWDEWYAQMQKVKEAGKFAMPDQTQVFNSVASTYAIVGDLDGWGIDFDSKTTRIQPETYAKVLQLFVDMAPLNSGSSRNDQGTKDLFITNQLAFHVVGPWVDPTYKQAAADSGLKYDFVLVPGMTEGQHGGIKSYEILGVAPGENQQIAWEFAAYVAEKEQMVRWASLLSRYNGNAASMADASVAELPLIARSVEAVKYAIDVMPPYFVGAYPNCYRSIVTDNAAAVADGDMTPEEGAEELVAELNDCLAE</sequence>
<name>A0A2W7RE32_9RHOB</name>
<accession>A0A2W7RE32</accession>
<reference evidence="3 4" key="1">
    <citation type="submission" date="2018-06" db="EMBL/GenBank/DDBJ databases">
        <title>Genomic Encyclopedia of Archaeal and Bacterial Type Strains, Phase II (KMG-II): from individual species to whole genera.</title>
        <authorList>
            <person name="Goeker M."/>
        </authorList>
    </citation>
    <scope>NUCLEOTIDE SEQUENCE [LARGE SCALE GENOMIC DNA]</scope>
    <source>
        <strain evidence="3 4">DSM 18774</strain>
    </source>
</reference>
<evidence type="ECO:0000313" key="3">
    <source>
        <dbReference type="EMBL" id="PZX49015.1"/>
    </source>
</evidence>
<dbReference type="Pfam" id="PF01547">
    <property type="entry name" value="SBP_bac_1"/>
    <property type="match status" value="1"/>
</dbReference>
<comment type="subcellular location">
    <subcellularLocation>
        <location evidence="1">Periplasm</location>
    </subcellularLocation>
</comment>
<dbReference type="InterPro" id="IPR006059">
    <property type="entry name" value="SBP"/>
</dbReference>
<dbReference type="InterPro" id="IPR050490">
    <property type="entry name" value="Bact_solute-bd_prot1"/>
</dbReference>
<organism evidence="3 4">
    <name type="scientific">Cereibacter changlensis</name>
    <dbReference type="NCBI Taxonomy" id="402884"/>
    <lineage>
        <taxon>Bacteria</taxon>
        <taxon>Pseudomonadati</taxon>
        <taxon>Pseudomonadota</taxon>
        <taxon>Alphaproteobacteria</taxon>
        <taxon>Rhodobacterales</taxon>
        <taxon>Paracoccaceae</taxon>
        <taxon>Cereibacter</taxon>
    </lineage>
</organism>